<dbReference type="Proteomes" id="UP000030103">
    <property type="component" value="Unassembled WGS sequence"/>
</dbReference>
<dbReference type="EMBL" id="JRFA01000014">
    <property type="protein sequence ID" value="KGN74443.1"/>
    <property type="molecule type" value="Genomic_DNA"/>
</dbReference>
<evidence type="ECO:0008006" key="6">
    <source>
        <dbReference type="Google" id="ProtNLM"/>
    </source>
</evidence>
<dbReference type="OrthoDB" id="9790776at2"/>
<dbReference type="GO" id="GO:0019867">
    <property type="term" value="C:outer membrane"/>
    <property type="evidence" value="ECO:0007669"/>
    <property type="project" value="InterPro"/>
</dbReference>
<organism evidence="2 4">
    <name type="scientific">Porphyromonas macacae</name>
    <dbReference type="NCBI Taxonomy" id="28115"/>
    <lineage>
        <taxon>Bacteria</taxon>
        <taxon>Pseudomonadati</taxon>
        <taxon>Bacteroidota</taxon>
        <taxon>Bacteroidia</taxon>
        <taxon>Bacteroidales</taxon>
        <taxon>Porphyromonadaceae</taxon>
        <taxon>Porphyromonas</taxon>
    </lineage>
</organism>
<keyword evidence="4" id="KW-1185">Reference proteome</keyword>
<evidence type="ECO:0000313" key="3">
    <source>
        <dbReference type="EMBL" id="SUB88902.1"/>
    </source>
</evidence>
<name>A0A0A2E6B2_9PORP</name>
<keyword evidence="1" id="KW-0472">Membrane</keyword>
<dbReference type="PROSITE" id="PS51257">
    <property type="entry name" value="PROKAR_LIPOPROTEIN"/>
    <property type="match status" value="1"/>
</dbReference>
<evidence type="ECO:0000313" key="5">
    <source>
        <dbReference type="Proteomes" id="UP000254156"/>
    </source>
</evidence>
<dbReference type="EMBL" id="UGTF01000002">
    <property type="protein sequence ID" value="SUB88902.1"/>
    <property type="molecule type" value="Genomic_DNA"/>
</dbReference>
<proteinExistence type="predicted"/>
<keyword evidence="1" id="KW-1133">Transmembrane helix</keyword>
<dbReference type="InterPro" id="IPR007485">
    <property type="entry name" value="LPS_assembly_LptE"/>
</dbReference>
<reference evidence="3 5" key="2">
    <citation type="submission" date="2018-06" db="EMBL/GenBank/DDBJ databases">
        <authorList>
            <consortium name="Pathogen Informatics"/>
            <person name="Doyle S."/>
        </authorList>
    </citation>
    <scope>NUCLEOTIDE SEQUENCE [LARGE SCALE GENOMIC DNA]</scope>
    <source>
        <strain evidence="3 5">NCTC11632</strain>
    </source>
</reference>
<accession>A0A0A2E6B2</accession>
<dbReference type="AlphaFoldDB" id="A0A0A2E6B2"/>
<gene>
    <name evidence="2" type="ORF">HQ47_05220</name>
    <name evidence="3" type="ORF">NCTC11632_00988</name>
</gene>
<dbReference type="Proteomes" id="UP000254156">
    <property type="component" value="Unassembled WGS sequence"/>
</dbReference>
<sequence length="174" mass="19857">MEWIKRHGLYIWLLFLSMGILAGCSVSYSFNGGAINYDEVRSITIRDFNNQAPLVYAPFANNFSEALRDRYTQRTKLSLVSQGGDLLLEGNITGYSLEPVAVQENAFAARTKFTVTISVNYVNSVNEKESFEKSFSAYREFDSSQMFNDVQDQLLEEITQDLIKEIFNATVENW</sequence>
<reference evidence="2 4" key="1">
    <citation type="submission" date="2014-09" db="EMBL/GenBank/DDBJ databases">
        <title>Draft Genome Sequence of Porphyromonas macacae COT-192_OH2859.</title>
        <authorList>
            <person name="Wallis C."/>
            <person name="Deusch O."/>
            <person name="O'Flynn C."/>
            <person name="Davis I."/>
            <person name="Horsfall A."/>
            <person name="Kirkwood N."/>
            <person name="Harris S."/>
            <person name="Eisen J.A."/>
            <person name="Coil D.A."/>
            <person name="Darling A.E."/>
            <person name="Jospin G."/>
            <person name="Alexiev A."/>
        </authorList>
    </citation>
    <scope>NUCLEOTIDE SEQUENCE [LARGE SCALE GENOMIC DNA]</scope>
    <source>
        <strain evidence="4">COT-192 OH2859</strain>
        <strain evidence="2">COT-192_OH2859</strain>
    </source>
</reference>
<evidence type="ECO:0000313" key="2">
    <source>
        <dbReference type="EMBL" id="KGN74443.1"/>
    </source>
</evidence>
<dbReference type="STRING" id="28115.HQ47_05220"/>
<dbReference type="RefSeq" id="WP_036870764.1">
    <property type="nucleotide sequence ID" value="NZ_JRFA01000014.1"/>
</dbReference>
<evidence type="ECO:0000256" key="1">
    <source>
        <dbReference type="SAM" id="Phobius"/>
    </source>
</evidence>
<dbReference type="GO" id="GO:0043165">
    <property type="term" value="P:Gram-negative-bacterium-type cell outer membrane assembly"/>
    <property type="evidence" value="ECO:0007669"/>
    <property type="project" value="InterPro"/>
</dbReference>
<feature type="transmembrane region" description="Helical" evidence="1">
    <location>
        <begin position="9"/>
        <end position="30"/>
    </location>
</feature>
<dbReference type="eggNOG" id="ENOG5032RR7">
    <property type="taxonomic scope" value="Bacteria"/>
</dbReference>
<protein>
    <recommendedName>
        <fullName evidence="6">Lipopolysaccharide-assembly</fullName>
    </recommendedName>
</protein>
<dbReference type="Pfam" id="PF04390">
    <property type="entry name" value="LptE"/>
    <property type="match status" value="1"/>
</dbReference>
<evidence type="ECO:0000313" key="4">
    <source>
        <dbReference type="Proteomes" id="UP000030103"/>
    </source>
</evidence>
<keyword evidence="1" id="KW-0812">Transmembrane</keyword>